<feature type="region of interest" description="Disordered" evidence="9">
    <location>
        <begin position="319"/>
        <end position="345"/>
    </location>
</feature>
<evidence type="ECO:0000259" key="10">
    <source>
        <dbReference type="PROSITE" id="PS50089"/>
    </source>
</evidence>
<dbReference type="RefSeq" id="XP_073118121.1">
    <property type="nucleotide sequence ID" value="XM_073262020.1"/>
</dbReference>
<dbReference type="KEGG" id="egu:105050391"/>
<keyword evidence="5 8" id="KW-0863">Zinc-finger</keyword>
<protein>
    <recommendedName>
        <fullName evidence="2">RING-type E3 ubiquitin transferase</fullName>
        <ecNumber evidence="2">2.3.2.27</ecNumber>
    </recommendedName>
</protein>
<dbReference type="RefSeq" id="XP_073118122.1">
    <property type="nucleotide sequence ID" value="XM_073262021.1"/>
</dbReference>
<evidence type="ECO:0000313" key="15">
    <source>
        <dbReference type="RefSeq" id="XP_029122011.1"/>
    </source>
</evidence>
<sequence length="584" mass="64030">MDGYMGRKTAMGLVFSRGGSSLAFREQNFEDGSIKYCNRLGCSTRLYSMNGIQTGKAEKVKYSRGSFHSMNSKTITGSSTTSFHACDLRKTHQERRRQTSLQGRDIAETRNRQRETEDLDCEGRRWEADDLEYHSRQGEPEDSESIHITRGNQTVFSDPDEFGPVNLQGFSGNAAEALGGCSTRLSSRACNQVRQQCRYGDQGTSSSSSTRNSLTFRNTSQPAKHASRGGGLESKKYNLKHLRSTPSDIVPSGCSSSDSSVNRRVSTLKKRSANAGNLSARGQSKGASLSGANLGSSNRGSSVCGLSLPGHSMPQQALSRTGAISVRTRSRRAPSGVTRTRLSEERDYSFSAPEAVAIAQMPQTHFSASLAVPESSSRSSFIEVPLICHDMYGRHGSSHCTGQSSPIAQPGDSSAQTFNVPMGDGNGYQHFNLEGNAEVLLPLERIEQDEELTSEQLLVLGMNLFLDGLNFHDQHRDMRMDIDNMSYEELLALGEKMGTVSTALTEEALSKCLKRSIYMPASLVSGFTGYEEDIKCSICQEEYVVGDEVGKLACEHRYHVTCIHQWLRQKNWCPICKASACPVS</sequence>
<dbReference type="OrthoDB" id="8062037at2759"/>
<dbReference type="RefSeq" id="XP_073118123.1">
    <property type="nucleotide sequence ID" value="XM_073262022.1"/>
</dbReference>
<dbReference type="PANTHER" id="PTHR22937:SF136">
    <property type="entry name" value="RING-TYPE E3 UBIQUITIN TRANSFERASE"/>
    <property type="match status" value="1"/>
</dbReference>
<name>A0A6J0PL67_ELAGV</name>
<dbReference type="RefSeq" id="XP_029122011.1">
    <property type="nucleotide sequence ID" value="XM_029266178.1"/>
</dbReference>
<keyword evidence="7" id="KW-0862">Zinc</keyword>
<dbReference type="EC" id="2.3.2.27" evidence="2"/>
<evidence type="ECO:0000256" key="7">
    <source>
        <dbReference type="ARBA" id="ARBA00022833"/>
    </source>
</evidence>
<feature type="compositionally biased region" description="Low complexity" evidence="9">
    <location>
        <begin position="204"/>
        <end position="220"/>
    </location>
</feature>
<dbReference type="Pfam" id="PF13639">
    <property type="entry name" value="zf-RING_2"/>
    <property type="match status" value="1"/>
</dbReference>
<dbReference type="AlphaFoldDB" id="A0A6J0PL67"/>
<keyword evidence="6" id="KW-0833">Ubl conjugation pathway</keyword>
<feature type="compositionally biased region" description="Low complexity" evidence="9">
    <location>
        <begin position="246"/>
        <end position="265"/>
    </location>
</feature>
<dbReference type="RefSeq" id="XP_019707705.1">
    <property type="nucleotide sequence ID" value="XM_019852146.2"/>
</dbReference>
<keyword evidence="11" id="KW-1185">Reference proteome</keyword>
<dbReference type="InterPro" id="IPR001841">
    <property type="entry name" value="Znf_RING"/>
</dbReference>
<feature type="region of interest" description="Disordered" evidence="9">
    <location>
        <begin position="197"/>
        <end position="303"/>
    </location>
</feature>
<evidence type="ECO:0000313" key="11">
    <source>
        <dbReference type="Proteomes" id="UP000504607"/>
    </source>
</evidence>
<evidence type="ECO:0000256" key="6">
    <source>
        <dbReference type="ARBA" id="ARBA00022786"/>
    </source>
</evidence>
<dbReference type="Gene3D" id="3.30.40.10">
    <property type="entry name" value="Zinc/RING finger domain, C3HC4 (zinc finger)"/>
    <property type="match status" value="1"/>
</dbReference>
<evidence type="ECO:0000256" key="2">
    <source>
        <dbReference type="ARBA" id="ARBA00012483"/>
    </source>
</evidence>
<keyword evidence="3" id="KW-0808">Transferase</keyword>
<evidence type="ECO:0000256" key="5">
    <source>
        <dbReference type="ARBA" id="ARBA00022771"/>
    </source>
</evidence>
<keyword evidence="4" id="KW-0479">Metal-binding</keyword>
<dbReference type="PANTHER" id="PTHR22937">
    <property type="entry name" value="E3 UBIQUITIN-PROTEIN LIGASE RNF165"/>
    <property type="match status" value="1"/>
</dbReference>
<dbReference type="FunFam" id="3.30.40.10:FF:000504">
    <property type="entry name" value="E3 ubiquitin-protein ligase arkadia"/>
    <property type="match status" value="1"/>
</dbReference>
<gene>
    <name evidence="12 13 14 15 16" type="primary">LOC105050391</name>
</gene>
<evidence type="ECO:0000256" key="9">
    <source>
        <dbReference type="SAM" id="MobiDB-lite"/>
    </source>
</evidence>
<comment type="catalytic activity">
    <reaction evidence="1">
        <text>S-ubiquitinyl-[E2 ubiquitin-conjugating enzyme]-L-cysteine + [acceptor protein]-L-lysine = [E2 ubiquitin-conjugating enzyme]-L-cysteine + N(6)-ubiquitinyl-[acceptor protein]-L-lysine.</text>
        <dbReference type="EC" id="2.3.2.27"/>
    </reaction>
</comment>
<dbReference type="GO" id="GO:0061630">
    <property type="term" value="F:ubiquitin protein ligase activity"/>
    <property type="evidence" value="ECO:0007669"/>
    <property type="project" value="UniProtKB-EC"/>
</dbReference>
<dbReference type="Proteomes" id="UP000504607">
    <property type="component" value="Chromosome 8"/>
</dbReference>
<dbReference type="GeneID" id="105050391"/>
<organism evidence="11 14">
    <name type="scientific">Elaeis guineensis var. tenera</name>
    <name type="common">Oil palm</name>
    <dbReference type="NCBI Taxonomy" id="51953"/>
    <lineage>
        <taxon>Eukaryota</taxon>
        <taxon>Viridiplantae</taxon>
        <taxon>Streptophyta</taxon>
        <taxon>Embryophyta</taxon>
        <taxon>Tracheophyta</taxon>
        <taxon>Spermatophyta</taxon>
        <taxon>Magnoliopsida</taxon>
        <taxon>Liliopsida</taxon>
        <taxon>Arecaceae</taxon>
        <taxon>Arecoideae</taxon>
        <taxon>Cocoseae</taxon>
        <taxon>Elaeidinae</taxon>
        <taxon>Elaeis</taxon>
    </lineage>
</organism>
<evidence type="ECO:0000313" key="16">
    <source>
        <dbReference type="RefSeq" id="XP_029122012.1"/>
    </source>
</evidence>
<evidence type="ECO:0000256" key="4">
    <source>
        <dbReference type="ARBA" id="ARBA00022723"/>
    </source>
</evidence>
<dbReference type="PROSITE" id="PS50089">
    <property type="entry name" value="ZF_RING_2"/>
    <property type="match status" value="1"/>
</dbReference>
<dbReference type="RefSeq" id="XP_073118120.1">
    <property type="nucleotide sequence ID" value="XM_073262019.1"/>
</dbReference>
<dbReference type="InterPro" id="IPR013083">
    <property type="entry name" value="Znf_RING/FYVE/PHD"/>
</dbReference>
<dbReference type="RefSeq" id="XP_029122012.1">
    <property type="nucleotide sequence ID" value="XM_029266179.1"/>
</dbReference>
<dbReference type="SUPFAM" id="SSF57850">
    <property type="entry name" value="RING/U-box"/>
    <property type="match status" value="1"/>
</dbReference>
<accession>A0A6J0PL67</accession>
<feature type="region of interest" description="Disordered" evidence="9">
    <location>
        <begin position="89"/>
        <end position="121"/>
    </location>
</feature>
<evidence type="ECO:0000256" key="8">
    <source>
        <dbReference type="PROSITE-ProRule" id="PRU00175"/>
    </source>
</evidence>
<dbReference type="GO" id="GO:0008270">
    <property type="term" value="F:zinc ion binding"/>
    <property type="evidence" value="ECO:0007669"/>
    <property type="project" value="UniProtKB-KW"/>
</dbReference>
<evidence type="ECO:0000313" key="14">
    <source>
        <dbReference type="RefSeq" id="XP_019707705.1"/>
    </source>
</evidence>
<dbReference type="RefSeq" id="XP_010928687.1">
    <property type="nucleotide sequence ID" value="XM_010930385.3"/>
</dbReference>
<feature type="compositionally biased region" description="Low complexity" evidence="9">
    <location>
        <begin position="284"/>
        <end position="302"/>
    </location>
</feature>
<evidence type="ECO:0000256" key="1">
    <source>
        <dbReference type="ARBA" id="ARBA00000900"/>
    </source>
</evidence>
<dbReference type="RefSeq" id="XP_010928689.1">
    <property type="nucleotide sequence ID" value="XM_010930387.3"/>
</dbReference>
<proteinExistence type="predicted"/>
<dbReference type="RefSeq" id="XP_073118124.1">
    <property type="nucleotide sequence ID" value="XM_073262023.1"/>
</dbReference>
<evidence type="ECO:0000313" key="12">
    <source>
        <dbReference type="RefSeq" id="XP_010928687.1"/>
    </source>
</evidence>
<feature type="compositionally biased region" description="Basic and acidic residues" evidence="9">
    <location>
        <begin position="105"/>
        <end position="121"/>
    </location>
</feature>
<feature type="domain" description="RING-type" evidence="10">
    <location>
        <begin position="536"/>
        <end position="577"/>
    </location>
</feature>
<reference evidence="12 13" key="1">
    <citation type="submission" date="2025-04" db="UniProtKB">
        <authorList>
            <consortium name="RefSeq"/>
        </authorList>
    </citation>
    <scope>IDENTIFICATION</scope>
</reference>
<evidence type="ECO:0000256" key="3">
    <source>
        <dbReference type="ARBA" id="ARBA00022679"/>
    </source>
</evidence>
<evidence type="ECO:0000313" key="13">
    <source>
        <dbReference type="RefSeq" id="XP_010928689.1"/>
    </source>
</evidence>
<dbReference type="SMART" id="SM00184">
    <property type="entry name" value="RING"/>
    <property type="match status" value="1"/>
</dbReference>
<dbReference type="InterPro" id="IPR045191">
    <property type="entry name" value="MBR1/2-like"/>
</dbReference>